<evidence type="ECO:0000259" key="5">
    <source>
        <dbReference type="PROSITE" id="PS51000"/>
    </source>
</evidence>
<dbReference type="Proteomes" id="UP000053060">
    <property type="component" value="Unassembled WGS sequence"/>
</dbReference>
<protein>
    <submittedName>
        <fullName evidence="6">DeoR faimly transcriptional regulator</fullName>
    </submittedName>
</protein>
<dbReference type="PROSITE" id="PS00894">
    <property type="entry name" value="HTH_DEOR_1"/>
    <property type="match status" value="1"/>
</dbReference>
<dbReference type="GO" id="GO:0003700">
    <property type="term" value="F:DNA-binding transcription factor activity"/>
    <property type="evidence" value="ECO:0007669"/>
    <property type="project" value="InterPro"/>
</dbReference>
<dbReference type="GO" id="GO:0003677">
    <property type="term" value="F:DNA binding"/>
    <property type="evidence" value="ECO:0007669"/>
    <property type="project" value="UniProtKB-KW"/>
</dbReference>
<dbReference type="SUPFAM" id="SSF100950">
    <property type="entry name" value="NagB/RpiA/CoA transferase-like"/>
    <property type="match status" value="1"/>
</dbReference>
<sequence length="294" mass="31354">MEATAVPSKAISTSRQERLDAIIEVLLADDTTSAQALAETFGVSLMTVHRDLDELQRRGIVRKFRGGVSVARTSTYEISAALRRRLAVPEKSAIAAAAARTVTPGSSILLDDSTTVATMVDHLLDVEDLHVVTNYLPTLTRLGRAATGVGGSTVTGLGGTYNVSHESFLGVGAVSAIRALRVDVAFLSTTTVDTEGLYHQEESIVAVKSAMIRSARRSVLLADSTKLGATSLHRICDWDVVDELITDAGAPVDLLDTIRARGVQVTTVDAERDENATACSEREHGAEEHDEENT</sequence>
<dbReference type="InterPro" id="IPR050313">
    <property type="entry name" value="Carb_Metab_HTH_regulators"/>
</dbReference>
<dbReference type="SMART" id="SM01134">
    <property type="entry name" value="DeoRC"/>
    <property type="match status" value="1"/>
</dbReference>
<name>A0A0V9UI54_9NOCA</name>
<dbReference type="InterPro" id="IPR018356">
    <property type="entry name" value="Tscrpt_reg_HTH_DeoR_CS"/>
</dbReference>
<reference evidence="7" key="1">
    <citation type="submission" date="2015-01" db="EMBL/GenBank/DDBJ databases">
        <title>Draft genome sequence of Rhodococcus pyridinivorans strain KG-16, a hydrocarbon-degrading bacterium.</title>
        <authorList>
            <person name="Aggarwal R.K."/>
            <person name="Dawar C."/>
        </authorList>
    </citation>
    <scope>NUCLEOTIDE SEQUENCE [LARGE SCALE GENOMIC DNA]</scope>
    <source>
        <strain evidence="7">KG-16</strain>
    </source>
</reference>
<dbReference type="Pfam" id="PF00455">
    <property type="entry name" value="DeoRC"/>
    <property type="match status" value="1"/>
</dbReference>
<dbReference type="InterPro" id="IPR036388">
    <property type="entry name" value="WH-like_DNA-bd_sf"/>
</dbReference>
<accession>A0A0V9UI54</accession>
<dbReference type="Gene3D" id="1.10.10.10">
    <property type="entry name" value="Winged helix-like DNA-binding domain superfamily/Winged helix DNA-binding domain"/>
    <property type="match status" value="1"/>
</dbReference>
<reference evidence="6 7" key="2">
    <citation type="journal article" date="2016" name="Genome Announc.">
        <title>Draft Genome Sequence of a Versatile Hydrocarbon-Degrading Bacterium, Rhodococcus pyridinivorans Strain KG-16, Collected from Oil Fields in India.</title>
        <authorList>
            <person name="Aggarwal R.K."/>
            <person name="Dawar C."/>
            <person name="Phanindranath R."/>
            <person name="Mutnuri L."/>
            <person name="Dayal A.M."/>
        </authorList>
    </citation>
    <scope>NUCLEOTIDE SEQUENCE [LARGE SCALE GENOMIC DNA]</scope>
    <source>
        <strain evidence="6 7">KG-16</strain>
    </source>
</reference>
<dbReference type="PANTHER" id="PTHR30363:SF44">
    <property type="entry name" value="AGA OPERON TRANSCRIPTIONAL REPRESSOR-RELATED"/>
    <property type="match status" value="1"/>
</dbReference>
<dbReference type="PRINTS" id="PR00037">
    <property type="entry name" value="HTHLACR"/>
</dbReference>
<dbReference type="AlphaFoldDB" id="A0A0V9UI54"/>
<keyword evidence="2" id="KW-0238">DNA-binding</keyword>
<organism evidence="6 7">
    <name type="scientific">Rhodococcus pyridinivorans KG-16</name>
    <dbReference type="NCBI Taxonomy" id="1441730"/>
    <lineage>
        <taxon>Bacteria</taxon>
        <taxon>Bacillati</taxon>
        <taxon>Actinomycetota</taxon>
        <taxon>Actinomycetes</taxon>
        <taxon>Mycobacteriales</taxon>
        <taxon>Nocardiaceae</taxon>
        <taxon>Rhodococcus</taxon>
    </lineage>
</organism>
<dbReference type="InterPro" id="IPR001034">
    <property type="entry name" value="DeoR_HTH"/>
</dbReference>
<evidence type="ECO:0000313" key="7">
    <source>
        <dbReference type="Proteomes" id="UP000053060"/>
    </source>
</evidence>
<dbReference type="EMBL" id="AZXY01000008">
    <property type="protein sequence ID" value="KSZ57678.1"/>
    <property type="molecule type" value="Genomic_DNA"/>
</dbReference>
<gene>
    <name evidence="6" type="ORF">Z045_17140</name>
</gene>
<dbReference type="SMART" id="SM00420">
    <property type="entry name" value="HTH_DEOR"/>
    <property type="match status" value="1"/>
</dbReference>
<dbReference type="InterPro" id="IPR014036">
    <property type="entry name" value="DeoR-like_C"/>
</dbReference>
<keyword evidence="1" id="KW-0805">Transcription regulation</keyword>
<feature type="domain" description="HTH deoR-type" evidence="5">
    <location>
        <begin position="15"/>
        <end position="70"/>
    </location>
</feature>
<evidence type="ECO:0000256" key="3">
    <source>
        <dbReference type="ARBA" id="ARBA00023163"/>
    </source>
</evidence>
<dbReference type="PROSITE" id="PS51000">
    <property type="entry name" value="HTH_DEOR_2"/>
    <property type="match status" value="1"/>
</dbReference>
<evidence type="ECO:0000256" key="4">
    <source>
        <dbReference type="SAM" id="MobiDB-lite"/>
    </source>
</evidence>
<feature type="compositionally biased region" description="Basic and acidic residues" evidence="4">
    <location>
        <begin position="271"/>
        <end position="287"/>
    </location>
</feature>
<feature type="region of interest" description="Disordered" evidence="4">
    <location>
        <begin position="271"/>
        <end position="294"/>
    </location>
</feature>
<evidence type="ECO:0000313" key="6">
    <source>
        <dbReference type="EMBL" id="KSZ57678.1"/>
    </source>
</evidence>
<dbReference type="InterPro" id="IPR036390">
    <property type="entry name" value="WH_DNA-bd_sf"/>
</dbReference>
<dbReference type="Pfam" id="PF08220">
    <property type="entry name" value="HTH_DeoR"/>
    <property type="match status" value="1"/>
</dbReference>
<keyword evidence="3" id="KW-0804">Transcription</keyword>
<dbReference type="PATRIC" id="fig|1441730.3.peg.3576"/>
<dbReference type="PANTHER" id="PTHR30363">
    <property type="entry name" value="HTH-TYPE TRANSCRIPTIONAL REGULATOR SRLR-RELATED"/>
    <property type="match status" value="1"/>
</dbReference>
<comment type="caution">
    <text evidence="6">The sequence shown here is derived from an EMBL/GenBank/DDBJ whole genome shotgun (WGS) entry which is preliminary data.</text>
</comment>
<dbReference type="SUPFAM" id="SSF46785">
    <property type="entry name" value="Winged helix' DNA-binding domain"/>
    <property type="match status" value="1"/>
</dbReference>
<evidence type="ECO:0000256" key="1">
    <source>
        <dbReference type="ARBA" id="ARBA00023015"/>
    </source>
</evidence>
<proteinExistence type="predicted"/>
<evidence type="ECO:0000256" key="2">
    <source>
        <dbReference type="ARBA" id="ARBA00023125"/>
    </source>
</evidence>
<dbReference type="InterPro" id="IPR037171">
    <property type="entry name" value="NagB/RpiA_transferase-like"/>
</dbReference>